<protein>
    <recommendedName>
        <fullName evidence="9">DUF560 domain-containing protein</fullName>
    </recommendedName>
</protein>
<reference evidence="6 8" key="1">
    <citation type="submission" date="2019-07" db="EMBL/GenBank/DDBJ databases">
        <title>Genomes of sea-ice associated Colwellia species.</title>
        <authorList>
            <person name="Bowman J.P."/>
        </authorList>
    </citation>
    <scope>NUCLEOTIDE SEQUENCE [LARGE SCALE GENOMIC DNA]</scope>
    <source>
        <strain evidence="5 7">ACAM 607</strain>
        <strain evidence="6 8">IC036</strain>
    </source>
</reference>
<feature type="chain" id="PRO_5022833480" description="DUF560 domain-containing protein" evidence="4">
    <location>
        <begin position="19"/>
        <end position="305"/>
    </location>
</feature>
<dbReference type="SUPFAM" id="SSF56935">
    <property type="entry name" value="Porins"/>
    <property type="match status" value="1"/>
</dbReference>
<comment type="caution">
    <text evidence="6">The sequence shown here is derived from an EMBL/GenBank/DDBJ whole genome shotgun (WGS) entry which is preliminary data.</text>
</comment>
<keyword evidence="4" id="KW-0732">Signal</keyword>
<dbReference type="GO" id="GO:0009279">
    <property type="term" value="C:cell outer membrane"/>
    <property type="evidence" value="ECO:0007669"/>
    <property type="project" value="UniProtKB-SubCell"/>
</dbReference>
<evidence type="ECO:0008006" key="9">
    <source>
        <dbReference type="Google" id="ProtNLM"/>
    </source>
</evidence>
<dbReference type="EMBL" id="VOLR01000017">
    <property type="protein sequence ID" value="TWX57812.1"/>
    <property type="molecule type" value="Genomic_DNA"/>
</dbReference>
<evidence type="ECO:0000256" key="1">
    <source>
        <dbReference type="ARBA" id="ARBA00004442"/>
    </source>
</evidence>
<dbReference type="Gene3D" id="2.40.170.20">
    <property type="entry name" value="TonB-dependent receptor, beta-barrel domain"/>
    <property type="match status" value="1"/>
</dbReference>
<organism evidence="6 8">
    <name type="scientific">Colwellia hornerae</name>
    <dbReference type="NCBI Taxonomy" id="89402"/>
    <lineage>
        <taxon>Bacteria</taxon>
        <taxon>Pseudomonadati</taxon>
        <taxon>Pseudomonadota</taxon>
        <taxon>Gammaproteobacteria</taxon>
        <taxon>Alteromonadales</taxon>
        <taxon>Colwelliaceae</taxon>
        <taxon>Colwellia</taxon>
    </lineage>
</organism>
<evidence type="ECO:0000313" key="7">
    <source>
        <dbReference type="Proteomes" id="UP000321525"/>
    </source>
</evidence>
<dbReference type="InterPro" id="IPR036942">
    <property type="entry name" value="Beta-barrel_TonB_sf"/>
</dbReference>
<evidence type="ECO:0000313" key="6">
    <source>
        <dbReference type="EMBL" id="TWX67514.1"/>
    </source>
</evidence>
<keyword evidence="7" id="KW-1185">Reference proteome</keyword>
<dbReference type="EMBL" id="VOLQ01000013">
    <property type="protein sequence ID" value="TWX67514.1"/>
    <property type="molecule type" value="Genomic_DNA"/>
</dbReference>
<proteinExistence type="predicted"/>
<accession>A0A5C6QER2</accession>
<sequence length="305" mass="34176">MKYMLSSLGCILSMQVLAAGPEIFTFSGEASLALINNSALSVDELDEVSSQGDSGIQKTAAVTGLWKFNNKAKLTSSYRYNDQDYHQLDSFDLALHQVSIDGTYKWQEKDLGLRYDGAKAKLAGETYLTFQQASIYLGTFLQPQTFLRTSLKIKRKDFAVITSRNANAFGVSTELFHFINDGSTMLMLGLSADKETATQSQFNYSGYGVNTKLSQKFELFGLAHKATIGWRFQSKDFQAYSNNDIPSQRESKADEHRNIFHGQWQLNVNDHLAVIGNVEYGDYRSQLDSQTYTQTLSTLAIKAQF</sequence>
<keyword evidence="2" id="KW-0472">Membrane</keyword>
<evidence type="ECO:0000256" key="2">
    <source>
        <dbReference type="ARBA" id="ARBA00023136"/>
    </source>
</evidence>
<dbReference type="AlphaFoldDB" id="A0A5C6QER2"/>
<evidence type="ECO:0000256" key="4">
    <source>
        <dbReference type="SAM" id="SignalP"/>
    </source>
</evidence>
<evidence type="ECO:0000313" key="5">
    <source>
        <dbReference type="EMBL" id="TWX57812.1"/>
    </source>
</evidence>
<dbReference type="Proteomes" id="UP000321525">
    <property type="component" value="Unassembled WGS sequence"/>
</dbReference>
<dbReference type="Proteomes" id="UP000321917">
    <property type="component" value="Unassembled WGS sequence"/>
</dbReference>
<dbReference type="OrthoDB" id="6310872at2"/>
<keyword evidence="3" id="KW-0998">Cell outer membrane</keyword>
<feature type="signal peptide" evidence="4">
    <location>
        <begin position="1"/>
        <end position="18"/>
    </location>
</feature>
<dbReference type="RefSeq" id="WP_146799847.1">
    <property type="nucleotide sequence ID" value="NZ_VOLP01000016.1"/>
</dbReference>
<evidence type="ECO:0000256" key="3">
    <source>
        <dbReference type="ARBA" id="ARBA00023237"/>
    </source>
</evidence>
<name>A0A5C6QER2_9GAMM</name>
<gene>
    <name evidence="5" type="ORF">ESZ26_12595</name>
    <name evidence="6" type="ORF">ESZ27_08465</name>
</gene>
<comment type="subcellular location">
    <subcellularLocation>
        <location evidence="1">Cell outer membrane</location>
    </subcellularLocation>
</comment>
<evidence type="ECO:0000313" key="8">
    <source>
        <dbReference type="Proteomes" id="UP000321917"/>
    </source>
</evidence>